<accession>A0A7I4E3D7</accession>
<sequence>MILNSFGPEVTYLRFGLAVRHIIDKKSPIFGHAIESLMNGNASYFSYQYGPRTHLRATNFPLGSKRWFSSRKIRVFVNSCIFKKICSMLETAQPSFLIIFEFPELLRLWWG</sequence>
<dbReference type="SUPFAM" id="SSF81296">
    <property type="entry name" value="E set domains"/>
    <property type="match status" value="1"/>
</dbReference>
<name>A0A7I4E3D7_PHYPA</name>
<reference evidence="1" key="3">
    <citation type="submission" date="2020-12" db="UniProtKB">
        <authorList>
            <consortium name="EnsemblPlants"/>
        </authorList>
    </citation>
    <scope>IDENTIFICATION</scope>
</reference>
<dbReference type="InParanoid" id="A0A7I4E3D7"/>
<dbReference type="EMBL" id="ABEU02000006">
    <property type="status" value="NOT_ANNOTATED_CDS"/>
    <property type="molecule type" value="Genomic_DNA"/>
</dbReference>
<dbReference type="AlphaFoldDB" id="A0A7I4E3D7"/>
<keyword evidence="2" id="KW-1185">Reference proteome</keyword>
<dbReference type="EnsemblPlants" id="Pp3c6_9070V3.3">
    <property type="protein sequence ID" value="Pp3c6_9070V3.3"/>
    <property type="gene ID" value="Pp3c6_9070"/>
</dbReference>
<protein>
    <submittedName>
        <fullName evidence="1">Uncharacterized protein</fullName>
    </submittedName>
</protein>
<reference evidence="1 2" key="2">
    <citation type="journal article" date="2018" name="Plant J.">
        <title>The Physcomitrella patens chromosome-scale assembly reveals moss genome structure and evolution.</title>
        <authorList>
            <person name="Lang D."/>
            <person name="Ullrich K.K."/>
            <person name="Murat F."/>
            <person name="Fuchs J."/>
            <person name="Jenkins J."/>
            <person name="Haas F.B."/>
            <person name="Piednoel M."/>
            <person name="Gundlach H."/>
            <person name="Van Bel M."/>
            <person name="Meyberg R."/>
            <person name="Vives C."/>
            <person name="Morata J."/>
            <person name="Symeonidi A."/>
            <person name="Hiss M."/>
            <person name="Muchero W."/>
            <person name="Kamisugi Y."/>
            <person name="Saleh O."/>
            <person name="Blanc G."/>
            <person name="Decker E.L."/>
            <person name="van Gessel N."/>
            <person name="Grimwood J."/>
            <person name="Hayes R.D."/>
            <person name="Graham S.W."/>
            <person name="Gunter L.E."/>
            <person name="McDaniel S.F."/>
            <person name="Hoernstein S.N.W."/>
            <person name="Larsson A."/>
            <person name="Li F.W."/>
            <person name="Perroud P.F."/>
            <person name="Phillips J."/>
            <person name="Ranjan P."/>
            <person name="Rokshar D.S."/>
            <person name="Rothfels C.J."/>
            <person name="Schneider L."/>
            <person name="Shu S."/>
            <person name="Stevenson D.W."/>
            <person name="Thummler F."/>
            <person name="Tillich M."/>
            <person name="Villarreal Aguilar J.C."/>
            <person name="Widiez T."/>
            <person name="Wong G.K."/>
            <person name="Wymore A."/>
            <person name="Zhang Y."/>
            <person name="Zimmer A.D."/>
            <person name="Quatrano R.S."/>
            <person name="Mayer K.F.X."/>
            <person name="Goodstein D."/>
            <person name="Casacuberta J.M."/>
            <person name="Vandepoele K."/>
            <person name="Reski R."/>
            <person name="Cuming A.C."/>
            <person name="Tuskan G.A."/>
            <person name="Maumus F."/>
            <person name="Salse J."/>
            <person name="Schmutz J."/>
            <person name="Rensing S.A."/>
        </authorList>
    </citation>
    <scope>NUCLEOTIDE SEQUENCE [LARGE SCALE GENOMIC DNA]</scope>
    <source>
        <strain evidence="1 2">cv. Gransden 2004</strain>
    </source>
</reference>
<proteinExistence type="predicted"/>
<dbReference type="Gramene" id="Pp3c6_9070V3.3">
    <property type="protein sequence ID" value="Pp3c6_9070V3.3"/>
    <property type="gene ID" value="Pp3c6_9070"/>
</dbReference>
<evidence type="ECO:0000313" key="2">
    <source>
        <dbReference type="Proteomes" id="UP000006727"/>
    </source>
</evidence>
<organism evidence="1 2">
    <name type="scientific">Physcomitrium patens</name>
    <name type="common">Spreading-leaved earth moss</name>
    <name type="synonym">Physcomitrella patens</name>
    <dbReference type="NCBI Taxonomy" id="3218"/>
    <lineage>
        <taxon>Eukaryota</taxon>
        <taxon>Viridiplantae</taxon>
        <taxon>Streptophyta</taxon>
        <taxon>Embryophyta</taxon>
        <taxon>Bryophyta</taxon>
        <taxon>Bryophytina</taxon>
        <taxon>Bryopsida</taxon>
        <taxon>Funariidae</taxon>
        <taxon>Funariales</taxon>
        <taxon>Funariaceae</taxon>
        <taxon>Physcomitrium</taxon>
    </lineage>
</organism>
<dbReference type="InterPro" id="IPR014756">
    <property type="entry name" value="Ig_E-set"/>
</dbReference>
<dbReference type="Proteomes" id="UP000006727">
    <property type="component" value="Chromosome 6"/>
</dbReference>
<reference evidence="1 2" key="1">
    <citation type="journal article" date="2008" name="Science">
        <title>The Physcomitrella genome reveals evolutionary insights into the conquest of land by plants.</title>
        <authorList>
            <person name="Rensing S."/>
            <person name="Lang D."/>
            <person name="Zimmer A."/>
            <person name="Terry A."/>
            <person name="Salamov A."/>
            <person name="Shapiro H."/>
            <person name="Nishiyama T."/>
            <person name="Perroud P.-F."/>
            <person name="Lindquist E."/>
            <person name="Kamisugi Y."/>
            <person name="Tanahashi T."/>
            <person name="Sakakibara K."/>
            <person name="Fujita T."/>
            <person name="Oishi K."/>
            <person name="Shin-I T."/>
            <person name="Kuroki Y."/>
            <person name="Toyoda A."/>
            <person name="Suzuki Y."/>
            <person name="Hashimoto A."/>
            <person name="Yamaguchi K."/>
            <person name="Sugano A."/>
            <person name="Kohara Y."/>
            <person name="Fujiyama A."/>
            <person name="Anterola A."/>
            <person name="Aoki S."/>
            <person name="Ashton N."/>
            <person name="Barbazuk W.B."/>
            <person name="Barker E."/>
            <person name="Bennetzen J."/>
            <person name="Bezanilla M."/>
            <person name="Blankenship R."/>
            <person name="Cho S.H."/>
            <person name="Dutcher S."/>
            <person name="Estelle M."/>
            <person name="Fawcett J.A."/>
            <person name="Gundlach H."/>
            <person name="Hanada K."/>
            <person name="Heyl A."/>
            <person name="Hicks K.A."/>
            <person name="Hugh J."/>
            <person name="Lohr M."/>
            <person name="Mayer K."/>
            <person name="Melkozernov A."/>
            <person name="Murata T."/>
            <person name="Nelson D."/>
            <person name="Pils B."/>
            <person name="Prigge M."/>
            <person name="Reiss B."/>
            <person name="Renner T."/>
            <person name="Rombauts S."/>
            <person name="Rushton P."/>
            <person name="Sanderfoot A."/>
            <person name="Schween G."/>
            <person name="Shiu S.-H."/>
            <person name="Stueber K."/>
            <person name="Theodoulou F.L."/>
            <person name="Tu H."/>
            <person name="Van de Peer Y."/>
            <person name="Verrier P.J."/>
            <person name="Waters E."/>
            <person name="Wood A."/>
            <person name="Yang L."/>
            <person name="Cove D."/>
            <person name="Cuming A."/>
            <person name="Hasebe M."/>
            <person name="Lucas S."/>
            <person name="Mishler D.B."/>
            <person name="Reski R."/>
            <person name="Grigoriev I."/>
            <person name="Quatrano R.S."/>
            <person name="Boore J.L."/>
        </authorList>
    </citation>
    <scope>NUCLEOTIDE SEQUENCE [LARGE SCALE GENOMIC DNA]</scope>
    <source>
        <strain evidence="1 2">cv. Gransden 2004</strain>
    </source>
</reference>
<evidence type="ECO:0000313" key="1">
    <source>
        <dbReference type="EnsemblPlants" id="Pp3c6_9070V3.3"/>
    </source>
</evidence>